<feature type="domain" description="F-box" evidence="1">
    <location>
        <begin position="2"/>
        <end position="32"/>
    </location>
</feature>
<dbReference type="STRING" id="4540.A0A3L6RSJ9"/>
<dbReference type="PANTHER" id="PTHR32141:SF40">
    <property type="entry name" value="OS06G0492900 PROTEIN"/>
    <property type="match status" value="1"/>
</dbReference>
<evidence type="ECO:0000313" key="2">
    <source>
        <dbReference type="EMBL" id="RLN08340.1"/>
    </source>
</evidence>
<comment type="caution">
    <text evidence="2">The sequence shown here is derived from an EMBL/GenBank/DDBJ whole genome shotgun (WGS) entry which is preliminary data.</text>
</comment>
<dbReference type="InterPro" id="IPR001810">
    <property type="entry name" value="F-box_dom"/>
</dbReference>
<dbReference type="SUPFAM" id="SSF81383">
    <property type="entry name" value="F-box domain"/>
    <property type="match status" value="1"/>
</dbReference>
<dbReference type="InterPro" id="IPR036047">
    <property type="entry name" value="F-box-like_dom_sf"/>
</dbReference>
<protein>
    <recommendedName>
        <fullName evidence="1">F-box domain-containing protein</fullName>
    </recommendedName>
</protein>
<proteinExistence type="predicted"/>
<dbReference type="OrthoDB" id="612216at2759"/>
<dbReference type="Proteomes" id="UP000275267">
    <property type="component" value="Unassembled WGS sequence"/>
</dbReference>
<dbReference type="InterPro" id="IPR055302">
    <property type="entry name" value="F-box_dom-containing"/>
</dbReference>
<dbReference type="EMBL" id="PQIB02000007">
    <property type="protein sequence ID" value="RLN08340.1"/>
    <property type="molecule type" value="Genomic_DNA"/>
</dbReference>
<accession>A0A3L6RSJ9</accession>
<sequence length="94" mass="10072">MLCNIISRLPVKDAARTTMFSSRWRRVWNTTPLVLVDAHLLPVAGTTGSIHRANTPSLRLGAVPPKRDLSSAQRGLANAVSSVLAAHPGPFCCV</sequence>
<dbReference type="Pfam" id="PF00646">
    <property type="entry name" value="F-box"/>
    <property type="match status" value="1"/>
</dbReference>
<organism evidence="2 3">
    <name type="scientific">Panicum miliaceum</name>
    <name type="common">Proso millet</name>
    <name type="synonym">Broomcorn millet</name>
    <dbReference type="NCBI Taxonomy" id="4540"/>
    <lineage>
        <taxon>Eukaryota</taxon>
        <taxon>Viridiplantae</taxon>
        <taxon>Streptophyta</taxon>
        <taxon>Embryophyta</taxon>
        <taxon>Tracheophyta</taxon>
        <taxon>Spermatophyta</taxon>
        <taxon>Magnoliopsida</taxon>
        <taxon>Liliopsida</taxon>
        <taxon>Poales</taxon>
        <taxon>Poaceae</taxon>
        <taxon>PACMAD clade</taxon>
        <taxon>Panicoideae</taxon>
        <taxon>Panicodae</taxon>
        <taxon>Paniceae</taxon>
        <taxon>Panicinae</taxon>
        <taxon>Panicum</taxon>
        <taxon>Panicum sect. Panicum</taxon>
    </lineage>
</organism>
<dbReference type="AlphaFoldDB" id="A0A3L6RSJ9"/>
<dbReference type="PANTHER" id="PTHR32141">
    <property type="match status" value="1"/>
</dbReference>
<evidence type="ECO:0000313" key="3">
    <source>
        <dbReference type="Proteomes" id="UP000275267"/>
    </source>
</evidence>
<name>A0A3L6RSJ9_PANMI</name>
<keyword evidence="3" id="KW-1185">Reference proteome</keyword>
<gene>
    <name evidence="2" type="ORF">C2845_PM11G03430</name>
</gene>
<reference evidence="3" key="1">
    <citation type="journal article" date="2019" name="Nat. Commun.">
        <title>The genome of broomcorn millet.</title>
        <authorList>
            <person name="Zou C."/>
            <person name="Miki D."/>
            <person name="Li D."/>
            <person name="Tang Q."/>
            <person name="Xiao L."/>
            <person name="Rajput S."/>
            <person name="Deng P."/>
            <person name="Jia W."/>
            <person name="Huang R."/>
            <person name="Zhang M."/>
            <person name="Sun Y."/>
            <person name="Hu J."/>
            <person name="Fu X."/>
            <person name="Schnable P.S."/>
            <person name="Li F."/>
            <person name="Zhang H."/>
            <person name="Feng B."/>
            <person name="Zhu X."/>
            <person name="Liu R."/>
            <person name="Schnable J.C."/>
            <person name="Zhu J.-K."/>
            <person name="Zhang H."/>
        </authorList>
    </citation>
    <scope>NUCLEOTIDE SEQUENCE [LARGE SCALE GENOMIC DNA]</scope>
</reference>
<evidence type="ECO:0000259" key="1">
    <source>
        <dbReference type="Pfam" id="PF00646"/>
    </source>
</evidence>